<evidence type="ECO:0000256" key="2">
    <source>
        <dbReference type="ARBA" id="ARBA00022723"/>
    </source>
</evidence>
<comment type="similarity">
    <text evidence="1">Belongs to the methylmalonyl-CoA epimerase family.</text>
</comment>
<accession>A0A9C9EMK9</accession>
<dbReference type="Gene3D" id="3.10.180.10">
    <property type="entry name" value="2,3-Dihydroxybiphenyl 1,2-Dioxygenase, domain 1"/>
    <property type="match status" value="1"/>
</dbReference>
<keyword evidence="4" id="KW-0413">Isomerase</keyword>
<dbReference type="NCBIfam" id="TIGR03081">
    <property type="entry name" value="metmalonyl_epim"/>
    <property type="match status" value="1"/>
</dbReference>
<keyword evidence="2" id="KW-0479">Metal-binding</keyword>
<evidence type="ECO:0000313" key="5">
    <source>
        <dbReference type="Proteomes" id="UP000885826"/>
    </source>
</evidence>
<dbReference type="PROSITE" id="PS51819">
    <property type="entry name" value="VOC"/>
    <property type="match status" value="1"/>
</dbReference>
<dbReference type="CDD" id="cd07249">
    <property type="entry name" value="MMCE"/>
    <property type="match status" value="1"/>
</dbReference>
<dbReference type="InterPro" id="IPR051785">
    <property type="entry name" value="MMCE/EMCE_epimerase"/>
</dbReference>
<protein>
    <submittedName>
        <fullName evidence="4">Methylmalonyl-CoA epimerase</fullName>
        <ecNumber evidence="4">5.1.99.1</ecNumber>
    </submittedName>
</protein>
<dbReference type="EMBL" id="DRIG01000072">
    <property type="protein sequence ID" value="HEC78848.1"/>
    <property type="molecule type" value="Genomic_DNA"/>
</dbReference>
<organism evidence="4 5">
    <name type="scientific">candidate division WOR-3 bacterium</name>
    <dbReference type="NCBI Taxonomy" id="2052148"/>
    <lineage>
        <taxon>Bacteria</taxon>
        <taxon>Bacteria division WOR-3</taxon>
    </lineage>
</organism>
<evidence type="ECO:0000256" key="1">
    <source>
        <dbReference type="ARBA" id="ARBA00009308"/>
    </source>
</evidence>
<reference evidence="4" key="1">
    <citation type="journal article" date="2020" name="mSystems">
        <title>Genome- and Community-Level Interaction Insights into Carbon Utilization and Element Cycling Functions of Hydrothermarchaeota in Hydrothermal Sediment.</title>
        <authorList>
            <person name="Zhou Z."/>
            <person name="Liu Y."/>
            <person name="Xu W."/>
            <person name="Pan J."/>
            <person name="Luo Z.H."/>
            <person name="Li M."/>
        </authorList>
    </citation>
    <scope>NUCLEOTIDE SEQUENCE</scope>
    <source>
        <strain evidence="4">HyVt-388</strain>
    </source>
</reference>
<dbReference type="PANTHER" id="PTHR43048:SF3">
    <property type="entry name" value="METHYLMALONYL-COA EPIMERASE, MITOCHONDRIAL"/>
    <property type="match status" value="1"/>
</dbReference>
<evidence type="ECO:0000313" key="4">
    <source>
        <dbReference type="EMBL" id="HEC78848.1"/>
    </source>
</evidence>
<dbReference type="PANTHER" id="PTHR43048">
    <property type="entry name" value="METHYLMALONYL-COA EPIMERASE"/>
    <property type="match status" value="1"/>
</dbReference>
<dbReference type="Pfam" id="PF13669">
    <property type="entry name" value="Glyoxalase_4"/>
    <property type="match status" value="1"/>
</dbReference>
<dbReference type="SUPFAM" id="SSF54593">
    <property type="entry name" value="Glyoxalase/Bleomycin resistance protein/Dihydroxybiphenyl dioxygenase"/>
    <property type="match status" value="1"/>
</dbReference>
<proteinExistence type="inferred from homology"/>
<dbReference type="InterPro" id="IPR037523">
    <property type="entry name" value="VOC_core"/>
</dbReference>
<gene>
    <name evidence="4" type="primary">mce</name>
    <name evidence="4" type="ORF">ENI34_06860</name>
</gene>
<sequence>MKLAHIAVAVKKINERIEVWQKIFGFNLKTTTEVADQKVKVAVLEGDGFHLELLEPLNEESSVDKFIKKRGEGLHHLCFEVEDLEGVLASLRSNNIELIDQKPRMGAVGKKIAFLHPRSMGGVLIELVQK</sequence>
<name>A0A9C9EMK9_UNCW3</name>
<dbReference type="EC" id="5.1.99.1" evidence="4"/>
<dbReference type="GO" id="GO:0004493">
    <property type="term" value="F:methylmalonyl-CoA epimerase activity"/>
    <property type="evidence" value="ECO:0007669"/>
    <property type="project" value="UniProtKB-EC"/>
</dbReference>
<dbReference type="GO" id="GO:0046872">
    <property type="term" value="F:metal ion binding"/>
    <property type="evidence" value="ECO:0007669"/>
    <property type="project" value="UniProtKB-KW"/>
</dbReference>
<evidence type="ECO:0000259" key="3">
    <source>
        <dbReference type="PROSITE" id="PS51819"/>
    </source>
</evidence>
<dbReference type="InterPro" id="IPR029068">
    <property type="entry name" value="Glyas_Bleomycin-R_OHBP_Dase"/>
</dbReference>
<feature type="domain" description="VOC" evidence="3">
    <location>
        <begin position="2"/>
        <end position="130"/>
    </location>
</feature>
<dbReference type="GO" id="GO:0046491">
    <property type="term" value="P:L-methylmalonyl-CoA metabolic process"/>
    <property type="evidence" value="ECO:0007669"/>
    <property type="project" value="TreeGrafter"/>
</dbReference>
<comment type="caution">
    <text evidence="4">The sequence shown here is derived from an EMBL/GenBank/DDBJ whole genome shotgun (WGS) entry which is preliminary data.</text>
</comment>
<dbReference type="InterPro" id="IPR017515">
    <property type="entry name" value="MeMalonyl-CoA_epimerase"/>
</dbReference>
<dbReference type="Proteomes" id="UP000885826">
    <property type="component" value="Unassembled WGS sequence"/>
</dbReference>
<dbReference type="AlphaFoldDB" id="A0A9C9EMK9"/>